<keyword evidence="4" id="KW-0804">Transcription</keyword>
<dbReference type="RefSeq" id="WP_125366213.1">
    <property type="nucleotide sequence ID" value="NZ_RHWT01000036.1"/>
</dbReference>
<keyword evidence="2" id="KW-0805">Transcription regulation</keyword>
<name>A0A427KGQ7_ENTCL</name>
<dbReference type="GO" id="GO:0003677">
    <property type="term" value="F:DNA binding"/>
    <property type="evidence" value="ECO:0007669"/>
    <property type="project" value="UniProtKB-KW"/>
</dbReference>
<comment type="caution">
    <text evidence="5">The sequence shown here is derived from an EMBL/GenBank/DDBJ whole genome shotgun (WGS) entry which is preliminary data.</text>
</comment>
<gene>
    <name evidence="5" type="ORF">EGK68_20965</name>
</gene>
<sequence length="120" mass="13841">MRDIQMVLERWGNWSKHTIENDVGYCRIAAGFKGLLPETPTSASCTENDALIIDSCMARLKQKRPDEYDLLFDHYVKDISKRALGRRLRLSEGMIRIKFQMAEGFIEGCLSMLDVHLDMD</sequence>
<keyword evidence="3" id="KW-0238">DNA-binding</keyword>
<proteinExistence type="inferred from homology"/>
<evidence type="ECO:0000313" key="5">
    <source>
        <dbReference type="EMBL" id="RSB28000.1"/>
    </source>
</evidence>
<evidence type="ECO:0000256" key="3">
    <source>
        <dbReference type="ARBA" id="ARBA00023125"/>
    </source>
</evidence>
<comment type="similarity">
    <text evidence="1">Belongs to the phage antitermination Q type 1 family.</text>
</comment>
<evidence type="ECO:0000256" key="1">
    <source>
        <dbReference type="ARBA" id="ARBA00010234"/>
    </source>
</evidence>
<protein>
    <submittedName>
        <fullName evidence="5">Antitermination protein Q</fullName>
    </submittedName>
</protein>
<evidence type="ECO:0000313" key="6">
    <source>
        <dbReference type="Proteomes" id="UP000275321"/>
    </source>
</evidence>
<dbReference type="GO" id="GO:0060567">
    <property type="term" value="P:negative regulation of termination of DNA-templated transcription"/>
    <property type="evidence" value="ECO:0007669"/>
    <property type="project" value="InterPro"/>
</dbReference>
<evidence type="ECO:0000256" key="4">
    <source>
        <dbReference type="ARBA" id="ARBA00023163"/>
    </source>
</evidence>
<dbReference type="Pfam" id="PF06530">
    <property type="entry name" value="Phage_antitermQ"/>
    <property type="match status" value="1"/>
</dbReference>
<accession>A0A427KGQ7</accession>
<dbReference type="Proteomes" id="UP000275321">
    <property type="component" value="Unassembled WGS sequence"/>
</dbReference>
<evidence type="ECO:0000256" key="2">
    <source>
        <dbReference type="ARBA" id="ARBA00023015"/>
    </source>
</evidence>
<organism evidence="5 6">
    <name type="scientific">Enterobacter cloacae</name>
    <dbReference type="NCBI Taxonomy" id="550"/>
    <lineage>
        <taxon>Bacteria</taxon>
        <taxon>Pseudomonadati</taxon>
        <taxon>Pseudomonadota</taxon>
        <taxon>Gammaproteobacteria</taxon>
        <taxon>Enterobacterales</taxon>
        <taxon>Enterobacteriaceae</taxon>
        <taxon>Enterobacter</taxon>
        <taxon>Enterobacter cloacae complex</taxon>
    </lineage>
</organism>
<dbReference type="EMBL" id="RHWT01000036">
    <property type="protein sequence ID" value="RSB28000.1"/>
    <property type="molecule type" value="Genomic_DNA"/>
</dbReference>
<reference evidence="5 6" key="1">
    <citation type="submission" date="2018-10" db="EMBL/GenBank/DDBJ databases">
        <title>Transmission dynamics of multidrug resistant bacteria on intensive care unit surfaces.</title>
        <authorList>
            <person name="D'Souza A.W."/>
            <person name="Potter R.F."/>
            <person name="Wallace M."/>
            <person name="Shupe A."/>
            <person name="Patel S."/>
            <person name="Sun S."/>
            <person name="Gul D."/>
            <person name="Kwon J.H."/>
            <person name="Andleeb S."/>
            <person name="Burnham C.-A.D."/>
            <person name="Dantas G."/>
        </authorList>
    </citation>
    <scope>NUCLEOTIDE SEQUENCE [LARGE SCALE GENOMIC DNA]</scope>
    <source>
        <strain evidence="5 6">EC_073</strain>
    </source>
</reference>
<dbReference type="AlphaFoldDB" id="A0A427KGQ7"/>
<dbReference type="InterPro" id="IPR010534">
    <property type="entry name" value="Phage_933W_GpQ"/>
</dbReference>